<gene>
    <name evidence="3" type="ordered locus">Tgr7_1626</name>
</gene>
<evidence type="ECO:0000313" key="3">
    <source>
        <dbReference type="EMBL" id="ACL72709.1"/>
    </source>
</evidence>
<dbReference type="STRING" id="396588.Tgr7_1626"/>
<keyword evidence="4" id="KW-1185">Reference proteome</keyword>
<dbReference type="OrthoDB" id="8019720at2"/>
<feature type="region of interest" description="Disordered" evidence="1">
    <location>
        <begin position="782"/>
        <end position="813"/>
    </location>
</feature>
<keyword evidence="2" id="KW-0812">Transmembrane</keyword>
<feature type="transmembrane region" description="Helical" evidence="2">
    <location>
        <begin position="385"/>
        <end position="410"/>
    </location>
</feature>
<dbReference type="RefSeq" id="WP_012638192.1">
    <property type="nucleotide sequence ID" value="NC_011901.1"/>
</dbReference>
<feature type="transmembrane region" description="Helical" evidence="2">
    <location>
        <begin position="359"/>
        <end position="379"/>
    </location>
</feature>
<accession>B8GS05</accession>
<evidence type="ECO:0000313" key="4">
    <source>
        <dbReference type="Proteomes" id="UP000002383"/>
    </source>
</evidence>
<organism evidence="3 4">
    <name type="scientific">Thioalkalivibrio sulfidiphilus (strain HL-EbGR7)</name>
    <dbReference type="NCBI Taxonomy" id="396588"/>
    <lineage>
        <taxon>Bacteria</taxon>
        <taxon>Pseudomonadati</taxon>
        <taxon>Pseudomonadota</taxon>
        <taxon>Gammaproteobacteria</taxon>
        <taxon>Chromatiales</taxon>
        <taxon>Ectothiorhodospiraceae</taxon>
        <taxon>Thioalkalivibrio</taxon>
    </lineage>
</organism>
<proteinExistence type="predicted"/>
<evidence type="ECO:0000256" key="2">
    <source>
        <dbReference type="SAM" id="Phobius"/>
    </source>
</evidence>
<name>B8GS05_THISH</name>
<keyword evidence="2" id="KW-1133">Transmembrane helix</keyword>
<feature type="region of interest" description="Disordered" evidence="1">
    <location>
        <begin position="838"/>
        <end position="883"/>
    </location>
</feature>
<keyword evidence="2" id="KW-0472">Membrane</keyword>
<evidence type="ECO:0000256" key="1">
    <source>
        <dbReference type="SAM" id="MobiDB-lite"/>
    </source>
</evidence>
<dbReference type="AlphaFoldDB" id="B8GS05"/>
<dbReference type="KEGG" id="tgr:Tgr7_1626"/>
<sequence>MALSVLLRMQDQMTAPVKRAQESLGAFKRNAESIGRQVGFERVTENFSRAGEAGRELYDTAGRVGRRLAAVSAAGAAALTGITVAVANSADELAKFADQMDIPVESLQEWQYAAERMGVSQSTFNSSLAAFSRRLADARDGTGALHSRLKETNPELLEQLTHARDTNEALSLYMRAMEGAADQTERNGMAAAAFSRAGMDMSRMVRDGADEIDRLRERARDLGFILSDETARQGEQFADQMLDMRKSMLGLRNIIGGALMPAFGDLMDQITAGVLYVQPLVREWAEGFAADLPGRIAWLRGEFDALMVTINPALELGAALVERFGALHVAAGALALMIGAPLIVPLVKFTAAMVSLGWALGRVGFALVGLAVKALPAVLAGLKTLALAAMAHPVLATVALLAGGAALLIANWDRVGPFFRDTWATVSDATRRGWEAVTEWLGFDPLAMLEPLWRPIGDWLGRQLDAWKRLLSGEWGAVKEIFRWSPLGLLVSGFGRAREWLAGLTWRDAAEGGWSALKALYRWSPLGVMQRGFGRALEYLGGVDWQAAAEAGWSALKALYRWSPLGVMQRGFGQALDYLGGVDWQAAAEGGWSALKALYRWSPLGVMQRGFGEALAWLRGVDWQAAAEAGWSALKALYRWSPLGVMQRGFGRALEYLGGVDWPAAAEAGWSALKALYRWSPLGLLQRGFGGALAWLRDHWDALTAEAGWAWDVLKGILAWSPLATIEAAWGGVADWFGGMWDGITERAERAIGWIADRLEWVGNAFSRAAGALGISRNDEPVVAVAGPGAPTRMPRRDAEPGGDTPPAEPHPLARSRELLGSEPAPAAQDEAPAWVREWQRQRDAEAAQAPEAAEPLTMARRGAPEHERRQGGGTTVQRVDFRPQITIEAGANANAEDLANLLDERLSRYRDETMWEQAHGVEAD</sequence>
<dbReference type="EMBL" id="CP001339">
    <property type="protein sequence ID" value="ACL72709.1"/>
    <property type="molecule type" value="Genomic_DNA"/>
</dbReference>
<dbReference type="HOGENOM" id="CLU_315662_0_0_6"/>
<protein>
    <submittedName>
        <fullName evidence="3">Uncharacterized protein</fullName>
    </submittedName>
</protein>
<dbReference type="Proteomes" id="UP000002383">
    <property type="component" value="Chromosome"/>
</dbReference>
<feature type="transmembrane region" description="Helical" evidence="2">
    <location>
        <begin position="326"/>
        <end position="347"/>
    </location>
</feature>
<reference evidence="3 4" key="1">
    <citation type="journal article" date="2011" name="Stand. Genomic Sci.">
        <title>Complete genome sequence of 'Thioalkalivibrio sulfidophilus' HL-EbGr7.</title>
        <authorList>
            <person name="Muyzer G."/>
            <person name="Sorokin D.Y."/>
            <person name="Mavromatis K."/>
            <person name="Lapidus A."/>
            <person name="Clum A."/>
            <person name="Ivanova N."/>
            <person name="Pati A."/>
            <person name="d'Haeseleer P."/>
            <person name="Woyke T."/>
            <person name="Kyrpides N.C."/>
        </authorList>
    </citation>
    <scope>NUCLEOTIDE SEQUENCE [LARGE SCALE GENOMIC DNA]</scope>
    <source>
        <strain evidence="3 4">HL-EbGR7</strain>
    </source>
</reference>
<dbReference type="eggNOG" id="COG5280">
    <property type="taxonomic scope" value="Bacteria"/>
</dbReference>